<gene>
    <name evidence="1" type="ORF">C1J01_04380</name>
</gene>
<dbReference type="AlphaFoldDB" id="A0A2W2EHV1"/>
<dbReference type="InterPro" id="IPR046053">
    <property type="entry name" value="DUF6011"/>
</dbReference>
<reference evidence="1 2" key="1">
    <citation type="submission" date="2018-01" db="EMBL/GenBank/DDBJ databases">
        <title>Draft genome sequence of Nonomuraea sp. KC333.</title>
        <authorList>
            <person name="Sahin N."/>
            <person name="Saygin H."/>
            <person name="Ay H."/>
        </authorList>
    </citation>
    <scope>NUCLEOTIDE SEQUENCE [LARGE SCALE GENOMIC DNA]</scope>
    <source>
        <strain evidence="1 2">KC333</strain>
    </source>
</reference>
<protein>
    <submittedName>
        <fullName evidence="1">Uncharacterized protein</fullName>
    </submittedName>
</protein>
<dbReference type="Proteomes" id="UP000249304">
    <property type="component" value="Unassembled WGS sequence"/>
</dbReference>
<evidence type="ECO:0000313" key="2">
    <source>
        <dbReference type="Proteomes" id="UP000249304"/>
    </source>
</evidence>
<sequence length="120" mass="12882">MIITGDVREGEDAVTFLALDPSQETGRGLACRVMDEPLALDLDEPADKEHVSRCAACKHRLRTEASRSLGLGPDCASKLGITSRRPVRITGVAKWRDCDGQISLLDEEHPSSAPPSSPSS</sequence>
<proteinExistence type="predicted"/>
<comment type="caution">
    <text evidence="1">The sequence shown here is derived from an EMBL/GenBank/DDBJ whole genome shotgun (WGS) entry which is preliminary data.</text>
</comment>
<keyword evidence="2" id="KW-1185">Reference proteome</keyword>
<dbReference type="Pfam" id="PF19474">
    <property type="entry name" value="DUF6011"/>
    <property type="match status" value="1"/>
</dbReference>
<dbReference type="EMBL" id="POUD01000010">
    <property type="protein sequence ID" value="PZG22231.1"/>
    <property type="molecule type" value="Genomic_DNA"/>
</dbReference>
<accession>A0A2W2EHV1</accession>
<evidence type="ECO:0000313" key="1">
    <source>
        <dbReference type="EMBL" id="PZG22231.1"/>
    </source>
</evidence>
<organism evidence="1 2">
    <name type="scientific">Nonomuraea aridisoli</name>
    <dbReference type="NCBI Taxonomy" id="2070368"/>
    <lineage>
        <taxon>Bacteria</taxon>
        <taxon>Bacillati</taxon>
        <taxon>Actinomycetota</taxon>
        <taxon>Actinomycetes</taxon>
        <taxon>Streptosporangiales</taxon>
        <taxon>Streptosporangiaceae</taxon>
        <taxon>Nonomuraea</taxon>
    </lineage>
</organism>
<name>A0A2W2EHV1_9ACTN</name>